<evidence type="ECO:0000256" key="6">
    <source>
        <dbReference type="ARBA" id="ARBA00022777"/>
    </source>
</evidence>
<evidence type="ECO:0000256" key="7">
    <source>
        <dbReference type="ARBA" id="ARBA00022840"/>
    </source>
</evidence>
<evidence type="ECO:0000313" key="10">
    <source>
        <dbReference type="Proteomes" id="UP000076794"/>
    </source>
</evidence>
<dbReference type="PANTHER" id="PTHR43442:SF3">
    <property type="entry name" value="GLUCONOKINASE-RELATED"/>
    <property type="match status" value="1"/>
</dbReference>
<protein>
    <recommendedName>
        <fullName evidence="3">gluconokinase</fullName>
        <ecNumber evidence="3">2.7.1.12</ecNumber>
    </recommendedName>
</protein>
<dbReference type="SUPFAM" id="SSF52540">
    <property type="entry name" value="P-loop containing nucleoside triphosphate hydrolases"/>
    <property type="match status" value="1"/>
</dbReference>
<comment type="similarity">
    <text evidence="2">Belongs to the gluconokinase GntK/GntV family.</text>
</comment>
<dbReference type="GO" id="GO:0046316">
    <property type="term" value="F:gluconokinase activity"/>
    <property type="evidence" value="ECO:0007669"/>
    <property type="project" value="UniProtKB-EC"/>
</dbReference>
<comment type="catalytic activity">
    <reaction evidence="8">
        <text>D-gluconate + ATP = 6-phospho-D-gluconate + ADP + H(+)</text>
        <dbReference type="Rhea" id="RHEA:19433"/>
        <dbReference type="ChEBI" id="CHEBI:15378"/>
        <dbReference type="ChEBI" id="CHEBI:18391"/>
        <dbReference type="ChEBI" id="CHEBI:30616"/>
        <dbReference type="ChEBI" id="CHEBI:58759"/>
        <dbReference type="ChEBI" id="CHEBI:456216"/>
        <dbReference type="EC" id="2.7.1.12"/>
    </reaction>
</comment>
<keyword evidence="5" id="KW-0547">Nucleotide-binding</keyword>
<dbReference type="GO" id="GO:0005524">
    <property type="term" value="F:ATP binding"/>
    <property type="evidence" value="ECO:0007669"/>
    <property type="project" value="UniProtKB-KW"/>
</dbReference>
<comment type="pathway">
    <text evidence="1">Carbohydrate acid metabolism.</text>
</comment>
<dbReference type="EC" id="2.7.1.12" evidence="3"/>
<dbReference type="Proteomes" id="UP000076794">
    <property type="component" value="Chromosome"/>
</dbReference>
<keyword evidence="10" id="KW-1185">Reference proteome</keyword>
<dbReference type="AlphaFoldDB" id="A0A168F9C4"/>
<dbReference type="InterPro" id="IPR027417">
    <property type="entry name" value="P-loop_NTPase"/>
</dbReference>
<dbReference type="STRING" id="1300344.I598_1553"/>
<proteinExistence type="inferred from homology"/>
<evidence type="ECO:0000256" key="4">
    <source>
        <dbReference type="ARBA" id="ARBA00022679"/>
    </source>
</evidence>
<dbReference type="EMBL" id="CP014209">
    <property type="protein sequence ID" value="ANC31106.1"/>
    <property type="molecule type" value="Genomic_DNA"/>
</dbReference>
<dbReference type="PANTHER" id="PTHR43442">
    <property type="entry name" value="GLUCONOKINASE-RELATED"/>
    <property type="match status" value="1"/>
</dbReference>
<evidence type="ECO:0000313" key="9">
    <source>
        <dbReference type="EMBL" id="ANC31106.1"/>
    </source>
</evidence>
<dbReference type="Gene3D" id="3.40.50.300">
    <property type="entry name" value="P-loop containing nucleotide triphosphate hydrolases"/>
    <property type="match status" value="1"/>
</dbReference>
<accession>A0A168F9C4</accession>
<dbReference type="KEGG" id="ido:I598_1553"/>
<dbReference type="OrthoDB" id="9795716at2"/>
<sequence length="175" mass="18272">MEAGFATTAFGPPHRGVARPLLVGHLVVMGVAGAGKSTIAELLVGRLGIGFAGGDPRARPRPDALGQHLAAATAVGRSVVVACPALRRADRDRLREAGPVRFVHLTGNPDLIHDRIGGRAGHLVPPSLLPSQLATLEPLAADEDGLAVDTALPPDVVVELVVDWLVRTRTPLSRR</sequence>
<gene>
    <name evidence="9" type="primary">gntK_2</name>
    <name evidence="9" type="ORF">I598_1553</name>
</gene>
<evidence type="ECO:0000256" key="1">
    <source>
        <dbReference type="ARBA" id="ARBA00004761"/>
    </source>
</evidence>
<keyword evidence="6 9" id="KW-0418">Kinase</keyword>
<dbReference type="GO" id="GO:0005737">
    <property type="term" value="C:cytoplasm"/>
    <property type="evidence" value="ECO:0007669"/>
    <property type="project" value="TreeGrafter"/>
</dbReference>
<dbReference type="InterPro" id="IPR006001">
    <property type="entry name" value="Therm_gnt_kin"/>
</dbReference>
<dbReference type="RefSeq" id="WP_068205122.1">
    <property type="nucleotide sequence ID" value="NZ_CP014209.1"/>
</dbReference>
<evidence type="ECO:0000256" key="5">
    <source>
        <dbReference type="ARBA" id="ARBA00022741"/>
    </source>
</evidence>
<name>A0A168F9C4_9MICO</name>
<keyword evidence="7" id="KW-0067">ATP-binding</keyword>
<dbReference type="GO" id="GO:0005975">
    <property type="term" value="P:carbohydrate metabolic process"/>
    <property type="evidence" value="ECO:0007669"/>
    <property type="project" value="InterPro"/>
</dbReference>
<evidence type="ECO:0000256" key="8">
    <source>
        <dbReference type="ARBA" id="ARBA00048090"/>
    </source>
</evidence>
<dbReference type="PATRIC" id="fig|1300344.3.peg.1560"/>
<keyword evidence="4 9" id="KW-0808">Transferase</keyword>
<reference evidence="9 10" key="1">
    <citation type="submission" date="2016-01" db="EMBL/GenBank/DDBJ databases">
        <title>Complete genome sequence of a soil Actinobacterium, Isoptericola dokdonensis DS-3.</title>
        <authorList>
            <person name="Kwon S.-K."/>
            <person name="Kim J.F."/>
        </authorList>
    </citation>
    <scope>NUCLEOTIDE SEQUENCE [LARGE SCALE GENOMIC DNA]</scope>
    <source>
        <strain evidence="9 10">DS-3</strain>
    </source>
</reference>
<evidence type="ECO:0000256" key="3">
    <source>
        <dbReference type="ARBA" id="ARBA00012054"/>
    </source>
</evidence>
<organism evidence="9 10">
    <name type="scientific">Isoptericola dokdonensis DS-3</name>
    <dbReference type="NCBI Taxonomy" id="1300344"/>
    <lineage>
        <taxon>Bacteria</taxon>
        <taxon>Bacillati</taxon>
        <taxon>Actinomycetota</taxon>
        <taxon>Actinomycetes</taxon>
        <taxon>Micrococcales</taxon>
        <taxon>Promicromonosporaceae</taxon>
        <taxon>Isoptericola</taxon>
    </lineage>
</organism>
<evidence type="ECO:0000256" key="2">
    <source>
        <dbReference type="ARBA" id="ARBA00008420"/>
    </source>
</evidence>